<comment type="subcellular location">
    <subcellularLocation>
        <location evidence="1">Mitochondrion inner membrane</location>
        <topology evidence="1">Single-pass membrane protein</topology>
    </subcellularLocation>
</comment>
<dbReference type="RefSeq" id="XP_040665347.1">
    <property type="nucleotide sequence ID" value="XM_040811812.1"/>
</dbReference>
<dbReference type="GeneID" id="63727323"/>
<dbReference type="InterPro" id="IPR044202">
    <property type="entry name" value="LETM1/MDM38-like"/>
</dbReference>
<name>A0A1L9PDQ9_ASPVE</name>
<evidence type="ECO:0000256" key="3">
    <source>
        <dbReference type="ARBA" id="ARBA00022792"/>
    </source>
</evidence>
<evidence type="ECO:0000256" key="8">
    <source>
        <dbReference type="SAM" id="Phobius"/>
    </source>
</evidence>
<feature type="transmembrane region" description="Helical" evidence="8">
    <location>
        <begin position="138"/>
        <end position="158"/>
    </location>
</feature>
<sequence length="306" mass="34647">MLSQRLLHRYPLHAQLRARPRARPATPLSILLQTRYNSAQAGAAIDLRTTVPAPLDLPAQQPGQGAASHLYATGKAYLAFYRTGLRHVWLNYRSARGIQRSLRDQGLTVPQAIAKGRLTRTQFQLLHRNRHDIRRVPLFALLCVCCGELTPLVVFLLANQVPWTCRTPSQVRKSRQRQDALRISGQQQQNIAHNGNGREALVRVSGVLGLRARWLRPPRGVLQRRLDRHVNYLECDDRLILSSPDKDGPRGWAVTEVEWALVDRGISVLGRSEEELRDALDNWLLDRSQADVRSLLQRRVEGCSTA</sequence>
<evidence type="ECO:0000259" key="9">
    <source>
        <dbReference type="PROSITE" id="PS51758"/>
    </source>
</evidence>
<gene>
    <name evidence="10" type="ORF">ASPVEDRAFT_38995</name>
</gene>
<feature type="domain" description="Letm1 RBD" evidence="9">
    <location>
        <begin position="132"/>
        <end position="306"/>
    </location>
</feature>
<evidence type="ECO:0000256" key="6">
    <source>
        <dbReference type="ARBA" id="ARBA00023136"/>
    </source>
</evidence>
<protein>
    <recommendedName>
        <fullName evidence="9">Letm1 RBD domain-containing protein</fullName>
    </recommendedName>
</protein>
<dbReference type="GO" id="GO:0030003">
    <property type="term" value="P:intracellular monoatomic cation homeostasis"/>
    <property type="evidence" value="ECO:0007669"/>
    <property type="project" value="TreeGrafter"/>
</dbReference>
<evidence type="ECO:0000256" key="1">
    <source>
        <dbReference type="ARBA" id="ARBA00004434"/>
    </source>
</evidence>
<keyword evidence="11" id="KW-1185">Reference proteome</keyword>
<keyword evidence="2 8" id="KW-0812">Transmembrane</keyword>
<dbReference type="PROSITE" id="PS51758">
    <property type="entry name" value="LETM1_RBD"/>
    <property type="match status" value="1"/>
</dbReference>
<evidence type="ECO:0000313" key="11">
    <source>
        <dbReference type="Proteomes" id="UP000184073"/>
    </source>
</evidence>
<dbReference type="VEuPathDB" id="FungiDB:ASPVEDRAFT_38995"/>
<proteinExistence type="predicted"/>
<accession>A0A1L9PDQ9</accession>
<keyword evidence="5 7" id="KW-0496">Mitochondrion</keyword>
<dbReference type="AlphaFoldDB" id="A0A1L9PDQ9"/>
<dbReference type="PANTHER" id="PTHR14009:SF6">
    <property type="entry name" value="LETM1 RBD DOMAIN-CONTAINING PROTEIN"/>
    <property type="match status" value="1"/>
</dbReference>
<reference evidence="11" key="1">
    <citation type="journal article" date="2017" name="Genome Biol.">
        <title>Comparative genomics reveals high biological diversity and specific adaptations in the industrially and medically important fungal genus Aspergillus.</title>
        <authorList>
            <person name="de Vries R.P."/>
            <person name="Riley R."/>
            <person name="Wiebenga A."/>
            <person name="Aguilar-Osorio G."/>
            <person name="Amillis S."/>
            <person name="Uchima C.A."/>
            <person name="Anderluh G."/>
            <person name="Asadollahi M."/>
            <person name="Askin M."/>
            <person name="Barry K."/>
            <person name="Battaglia E."/>
            <person name="Bayram O."/>
            <person name="Benocci T."/>
            <person name="Braus-Stromeyer S.A."/>
            <person name="Caldana C."/>
            <person name="Canovas D."/>
            <person name="Cerqueira G.C."/>
            <person name="Chen F."/>
            <person name="Chen W."/>
            <person name="Choi C."/>
            <person name="Clum A."/>
            <person name="Dos Santos R.A."/>
            <person name="Damasio A.R."/>
            <person name="Diallinas G."/>
            <person name="Emri T."/>
            <person name="Fekete E."/>
            <person name="Flipphi M."/>
            <person name="Freyberg S."/>
            <person name="Gallo A."/>
            <person name="Gournas C."/>
            <person name="Habgood R."/>
            <person name="Hainaut M."/>
            <person name="Harispe M.L."/>
            <person name="Henrissat B."/>
            <person name="Hilden K.S."/>
            <person name="Hope R."/>
            <person name="Hossain A."/>
            <person name="Karabika E."/>
            <person name="Karaffa L."/>
            <person name="Karanyi Z."/>
            <person name="Krasevec N."/>
            <person name="Kuo A."/>
            <person name="Kusch H."/>
            <person name="LaButti K."/>
            <person name="Lagendijk E.L."/>
            <person name="Lapidus A."/>
            <person name="Levasseur A."/>
            <person name="Lindquist E."/>
            <person name="Lipzen A."/>
            <person name="Logrieco A.F."/>
            <person name="MacCabe A."/>
            <person name="Maekelae M.R."/>
            <person name="Malavazi I."/>
            <person name="Melin P."/>
            <person name="Meyer V."/>
            <person name="Mielnichuk N."/>
            <person name="Miskei M."/>
            <person name="Molnar A.P."/>
            <person name="Mule G."/>
            <person name="Ngan C.Y."/>
            <person name="Orejas M."/>
            <person name="Orosz E."/>
            <person name="Ouedraogo J.P."/>
            <person name="Overkamp K.M."/>
            <person name="Park H.-S."/>
            <person name="Perrone G."/>
            <person name="Piumi F."/>
            <person name="Punt P.J."/>
            <person name="Ram A.F."/>
            <person name="Ramon A."/>
            <person name="Rauscher S."/>
            <person name="Record E."/>
            <person name="Riano-Pachon D.M."/>
            <person name="Robert V."/>
            <person name="Roehrig J."/>
            <person name="Ruller R."/>
            <person name="Salamov A."/>
            <person name="Salih N.S."/>
            <person name="Samson R.A."/>
            <person name="Sandor E."/>
            <person name="Sanguinetti M."/>
            <person name="Schuetze T."/>
            <person name="Sepcic K."/>
            <person name="Shelest E."/>
            <person name="Sherlock G."/>
            <person name="Sophianopoulou V."/>
            <person name="Squina F.M."/>
            <person name="Sun H."/>
            <person name="Susca A."/>
            <person name="Todd R.B."/>
            <person name="Tsang A."/>
            <person name="Unkles S.E."/>
            <person name="van de Wiele N."/>
            <person name="van Rossen-Uffink D."/>
            <person name="Oliveira J.V."/>
            <person name="Vesth T.C."/>
            <person name="Visser J."/>
            <person name="Yu J.-H."/>
            <person name="Zhou M."/>
            <person name="Andersen M.R."/>
            <person name="Archer D.B."/>
            <person name="Baker S.E."/>
            <person name="Benoit I."/>
            <person name="Brakhage A.A."/>
            <person name="Braus G.H."/>
            <person name="Fischer R."/>
            <person name="Frisvad J.C."/>
            <person name="Goldman G.H."/>
            <person name="Houbraken J."/>
            <person name="Oakley B."/>
            <person name="Pocsi I."/>
            <person name="Scazzocchio C."/>
            <person name="Seiboth B."/>
            <person name="vanKuyk P.A."/>
            <person name="Wortman J."/>
            <person name="Dyer P.S."/>
            <person name="Grigoriev I.V."/>
        </authorList>
    </citation>
    <scope>NUCLEOTIDE SEQUENCE [LARGE SCALE GENOMIC DNA]</scope>
    <source>
        <strain evidence="11">CBS 583.65</strain>
    </source>
</reference>
<dbReference type="OrthoDB" id="73691at2759"/>
<dbReference type="Proteomes" id="UP000184073">
    <property type="component" value="Unassembled WGS sequence"/>
</dbReference>
<keyword evidence="4 8" id="KW-1133">Transmembrane helix</keyword>
<evidence type="ECO:0000313" key="10">
    <source>
        <dbReference type="EMBL" id="OJI99584.1"/>
    </source>
</evidence>
<dbReference type="InterPro" id="IPR033122">
    <property type="entry name" value="LETM1-like_RBD"/>
</dbReference>
<dbReference type="GO" id="GO:0043022">
    <property type="term" value="F:ribosome binding"/>
    <property type="evidence" value="ECO:0007669"/>
    <property type="project" value="InterPro"/>
</dbReference>
<keyword evidence="6 8" id="KW-0472">Membrane</keyword>
<evidence type="ECO:0000256" key="7">
    <source>
        <dbReference type="PROSITE-ProRule" id="PRU01094"/>
    </source>
</evidence>
<dbReference type="EMBL" id="KV878127">
    <property type="protein sequence ID" value="OJI99584.1"/>
    <property type="molecule type" value="Genomic_DNA"/>
</dbReference>
<evidence type="ECO:0000256" key="4">
    <source>
        <dbReference type="ARBA" id="ARBA00022989"/>
    </source>
</evidence>
<evidence type="ECO:0000256" key="2">
    <source>
        <dbReference type="ARBA" id="ARBA00022692"/>
    </source>
</evidence>
<dbReference type="PANTHER" id="PTHR14009">
    <property type="entry name" value="LEUCINE ZIPPER-EF-HAND CONTAINING TRANSMEMBRANE PROTEIN"/>
    <property type="match status" value="1"/>
</dbReference>
<dbReference type="Pfam" id="PF07766">
    <property type="entry name" value="LETM1_RBD"/>
    <property type="match status" value="1"/>
</dbReference>
<keyword evidence="3" id="KW-0999">Mitochondrion inner membrane</keyword>
<organism evidence="10 11">
    <name type="scientific">Aspergillus versicolor CBS 583.65</name>
    <dbReference type="NCBI Taxonomy" id="1036611"/>
    <lineage>
        <taxon>Eukaryota</taxon>
        <taxon>Fungi</taxon>
        <taxon>Dikarya</taxon>
        <taxon>Ascomycota</taxon>
        <taxon>Pezizomycotina</taxon>
        <taxon>Eurotiomycetes</taxon>
        <taxon>Eurotiomycetidae</taxon>
        <taxon>Eurotiales</taxon>
        <taxon>Aspergillaceae</taxon>
        <taxon>Aspergillus</taxon>
        <taxon>Aspergillus subgen. Nidulantes</taxon>
    </lineage>
</organism>
<evidence type="ECO:0000256" key="5">
    <source>
        <dbReference type="ARBA" id="ARBA00023128"/>
    </source>
</evidence>
<dbReference type="GO" id="GO:0005743">
    <property type="term" value="C:mitochondrial inner membrane"/>
    <property type="evidence" value="ECO:0007669"/>
    <property type="project" value="UniProtKB-SubCell"/>
</dbReference>